<dbReference type="EMBL" id="JAPEUX010000005">
    <property type="protein sequence ID" value="KAJ4352277.1"/>
    <property type="molecule type" value="Genomic_DNA"/>
</dbReference>
<feature type="compositionally biased region" description="Basic residues" evidence="1">
    <location>
        <begin position="326"/>
        <end position="335"/>
    </location>
</feature>
<feature type="region of interest" description="Disordered" evidence="1">
    <location>
        <begin position="316"/>
        <end position="335"/>
    </location>
</feature>
<evidence type="ECO:0000313" key="2">
    <source>
        <dbReference type="EMBL" id="KAJ4352277.1"/>
    </source>
</evidence>
<name>A0A9W8XJZ5_9PLEO</name>
<accession>A0A9W8XJZ5</accession>
<reference evidence="2" key="1">
    <citation type="submission" date="2022-10" db="EMBL/GenBank/DDBJ databases">
        <title>Tapping the CABI collections for fungal endophytes: first genome assemblies for Collariella, Neodidymelliopsis, Ascochyta clinopodiicola, Didymella pomorum, Didymosphaeria variabile, Neocosmospora piperis and Neocucurbitaria cava.</title>
        <authorList>
            <person name="Hill R."/>
        </authorList>
    </citation>
    <scope>NUCLEOTIDE SEQUENCE</scope>
    <source>
        <strain evidence="2">IMI 356815</strain>
    </source>
</reference>
<evidence type="ECO:0000256" key="1">
    <source>
        <dbReference type="SAM" id="MobiDB-lite"/>
    </source>
</evidence>
<dbReference type="AlphaFoldDB" id="A0A9W8XJZ5"/>
<feature type="compositionally biased region" description="Polar residues" evidence="1">
    <location>
        <begin position="316"/>
        <end position="325"/>
    </location>
</feature>
<comment type="caution">
    <text evidence="2">The sequence shown here is derived from an EMBL/GenBank/DDBJ whole genome shotgun (WGS) entry which is preliminary data.</text>
</comment>
<gene>
    <name evidence="2" type="ORF">N0V89_007624</name>
</gene>
<proteinExistence type="predicted"/>
<protein>
    <submittedName>
        <fullName evidence="2">Uncharacterized protein</fullName>
    </submittedName>
</protein>
<organism evidence="2 3">
    <name type="scientific">Didymosphaeria variabile</name>
    <dbReference type="NCBI Taxonomy" id="1932322"/>
    <lineage>
        <taxon>Eukaryota</taxon>
        <taxon>Fungi</taxon>
        <taxon>Dikarya</taxon>
        <taxon>Ascomycota</taxon>
        <taxon>Pezizomycotina</taxon>
        <taxon>Dothideomycetes</taxon>
        <taxon>Pleosporomycetidae</taxon>
        <taxon>Pleosporales</taxon>
        <taxon>Massarineae</taxon>
        <taxon>Didymosphaeriaceae</taxon>
        <taxon>Didymosphaeria</taxon>
    </lineage>
</organism>
<feature type="region of interest" description="Disordered" evidence="1">
    <location>
        <begin position="280"/>
        <end position="311"/>
    </location>
</feature>
<sequence length="381" mass="43729">MLWKDQSLRDTVAACEQYHGLQHLQLDDMDPYEAYKNFYKLAHGPLWSQVPAAVDDYWRYLRQQRLHMDLMKPLRQGNLIAWHTLACCPAGSLVVAMNDEAHRRRDAVLHIWVPIVPASIVGSIYWPCHYGTVITVQKDWNSRDDLRKAWRDRSFKSKYDWCRASNQTIDNQAQALCLPLLRFNDLDQCKFFIKGKNIKTGKEPCGGAKALRPIAPFLQQREEDVFCLVEHSDNLRSPRAAATTDSPRQLHIACMGLWPSHARAWRGMLAGLLSAHWHGGSMKHSPAGPEVANRDDGSEAMTAGDGSRRDALRQTQTNLPDQANGRTRHPFPKHNLNKAHMNEVKTWLIDEMGYDKAARRWHWNRVQDVAERENQKLEDAA</sequence>
<dbReference type="Proteomes" id="UP001140513">
    <property type="component" value="Unassembled WGS sequence"/>
</dbReference>
<dbReference type="GeneID" id="80911154"/>
<keyword evidence="3" id="KW-1185">Reference proteome</keyword>
<dbReference type="RefSeq" id="XP_056070633.1">
    <property type="nucleotide sequence ID" value="XM_056216386.1"/>
</dbReference>
<evidence type="ECO:0000313" key="3">
    <source>
        <dbReference type="Proteomes" id="UP001140513"/>
    </source>
</evidence>